<dbReference type="EMBL" id="JAXAFJ010000001">
    <property type="protein sequence ID" value="MDX6804509.1"/>
    <property type="molecule type" value="Genomic_DNA"/>
</dbReference>
<name>A0ABU4RI51_9HYPH</name>
<dbReference type="PRINTS" id="PR00811">
    <property type="entry name" value="BCTERIALGSPD"/>
</dbReference>
<dbReference type="PANTHER" id="PTHR30332">
    <property type="entry name" value="PROBABLE GENERAL SECRETION PATHWAY PROTEIN D"/>
    <property type="match status" value="1"/>
</dbReference>
<dbReference type="Pfam" id="PF04972">
    <property type="entry name" value="BON"/>
    <property type="match status" value="1"/>
</dbReference>
<keyword evidence="2" id="KW-0732">Signal</keyword>
<evidence type="ECO:0000313" key="4">
    <source>
        <dbReference type="EMBL" id="MDX6804509.1"/>
    </source>
</evidence>
<reference evidence="4 5" key="1">
    <citation type="submission" date="2023-11" db="EMBL/GenBank/DDBJ databases">
        <authorList>
            <person name="Bao R."/>
        </authorList>
    </citation>
    <scope>NUCLEOTIDE SEQUENCE [LARGE SCALE GENOMIC DNA]</scope>
    <source>
        <strain evidence="4 5">PJ23</strain>
    </source>
</reference>
<dbReference type="InterPro" id="IPR004846">
    <property type="entry name" value="T2SS/T3SS_dom"/>
</dbReference>
<organism evidence="4 5">
    <name type="scientific">Terrihabitans rhizophilus</name>
    <dbReference type="NCBI Taxonomy" id="3092662"/>
    <lineage>
        <taxon>Bacteria</taxon>
        <taxon>Pseudomonadati</taxon>
        <taxon>Pseudomonadota</taxon>
        <taxon>Alphaproteobacteria</taxon>
        <taxon>Hyphomicrobiales</taxon>
        <taxon>Terrihabitans</taxon>
    </lineage>
</organism>
<dbReference type="InterPro" id="IPR032789">
    <property type="entry name" value="T2SS-T3SS_pil_N"/>
</dbReference>
<feature type="signal peptide" evidence="2">
    <location>
        <begin position="1"/>
        <end position="31"/>
    </location>
</feature>
<accession>A0ABU4RI51</accession>
<dbReference type="RefSeq" id="WP_319842635.1">
    <property type="nucleotide sequence ID" value="NZ_JAXAFJ010000001.1"/>
</dbReference>
<sequence>MRFRFREAARVAIRRIIAAAAIASLIPPAFAADKGAYAYSYVSAAETIQLGVGKTYLVDLPQDADEVLVADPKVANAVVRSARKAYLIGMALGETDIVFFDAAGQTIRRLAVSVGRDMTAVRTSLSTSLPHARLTVRPVGDSVIVAGSVRSAADAQTAVDIASNYAGAAKVINAIKIEDREQVLLKVSVVEMQRNVAKQFGVQWDIQSYGKTGLAFGSNPAAPFGGGGGTLLTEVPGQVLADPEYNAAGNGIGILHTWGAGALLANIEALESNNLLRTLAEPTLTAISGEKADFLAGGEFPIPIRDEDGIVIEYKKYGVSLAFTPIVLSDGRISLQIGTEVSEPSSVGTIVAGGFAVSGLTVRRANTTVELPSGGSIAMAGLLQDSSRQGFNGLPGLINLPVLGALFRSREYQRGQTELVVLVTPYLAKSVQEKKLATPDKGYSTPTDAETILLGRLNKVHPKAKSKTVEVKAYRGPIGHIVE</sequence>
<keyword evidence="5" id="KW-1185">Reference proteome</keyword>
<dbReference type="Pfam" id="PF00263">
    <property type="entry name" value="Secretin"/>
    <property type="match status" value="1"/>
</dbReference>
<dbReference type="InterPro" id="IPR007055">
    <property type="entry name" value="BON_dom"/>
</dbReference>
<comment type="caution">
    <text evidence="4">The sequence shown here is derived from an EMBL/GenBank/DDBJ whole genome shotgun (WGS) entry which is preliminary data.</text>
</comment>
<protein>
    <submittedName>
        <fullName evidence="4">Type II and III secretion system protein family protein</fullName>
    </submittedName>
</protein>
<dbReference type="PROSITE" id="PS50914">
    <property type="entry name" value="BON"/>
    <property type="match status" value="1"/>
</dbReference>
<dbReference type="InterPro" id="IPR050810">
    <property type="entry name" value="Bact_Secretion_Sys_Channel"/>
</dbReference>
<evidence type="ECO:0000313" key="5">
    <source>
        <dbReference type="Proteomes" id="UP001274321"/>
    </source>
</evidence>
<gene>
    <name evidence="4" type="ORF">SCD90_00400</name>
</gene>
<dbReference type="PANTHER" id="PTHR30332:SF17">
    <property type="entry name" value="TYPE IV PILIATION SYSTEM PROTEIN DR_0774-RELATED"/>
    <property type="match status" value="1"/>
</dbReference>
<proteinExistence type="inferred from homology"/>
<feature type="domain" description="BON" evidence="3">
    <location>
        <begin position="111"/>
        <end position="179"/>
    </location>
</feature>
<dbReference type="InterPro" id="IPR001775">
    <property type="entry name" value="GspD/PilQ"/>
</dbReference>
<evidence type="ECO:0000259" key="3">
    <source>
        <dbReference type="PROSITE" id="PS50914"/>
    </source>
</evidence>
<feature type="chain" id="PRO_5046472296" evidence="2">
    <location>
        <begin position="32"/>
        <end position="483"/>
    </location>
</feature>
<evidence type="ECO:0000256" key="2">
    <source>
        <dbReference type="SAM" id="SignalP"/>
    </source>
</evidence>
<dbReference type="Pfam" id="PF13629">
    <property type="entry name" value="T2SS-T3SS_pil_N"/>
    <property type="match status" value="1"/>
</dbReference>
<evidence type="ECO:0000256" key="1">
    <source>
        <dbReference type="RuleBase" id="RU004003"/>
    </source>
</evidence>
<comment type="similarity">
    <text evidence="1">Belongs to the bacterial secretin family.</text>
</comment>
<dbReference type="Proteomes" id="UP001274321">
    <property type="component" value="Unassembled WGS sequence"/>
</dbReference>